<dbReference type="InterPro" id="IPR001173">
    <property type="entry name" value="Glyco_trans_2-like"/>
</dbReference>
<dbReference type="EMBL" id="JAICBX010000002">
    <property type="protein sequence ID" value="MBW8637491.1"/>
    <property type="molecule type" value="Genomic_DNA"/>
</dbReference>
<keyword evidence="3" id="KW-1185">Reference proteome</keyword>
<dbReference type="RefSeq" id="WP_220228193.1">
    <property type="nucleotide sequence ID" value="NZ_JAICBX010000002.1"/>
</dbReference>
<gene>
    <name evidence="2" type="ORF">K1W69_09850</name>
</gene>
<dbReference type="SUPFAM" id="SSF53448">
    <property type="entry name" value="Nucleotide-diphospho-sugar transferases"/>
    <property type="match status" value="1"/>
</dbReference>
<dbReference type="CDD" id="cd00761">
    <property type="entry name" value="Glyco_tranf_GTA_type"/>
    <property type="match status" value="1"/>
</dbReference>
<dbReference type="AlphaFoldDB" id="A0AAE3D142"/>
<proteinExistence type="predicted"/>
<name>A0AAE3D142_9HYPH</name>
<reference evidence="2" key="1">
    <citation type="submission" date="2021-08" db="EMBL/GenBank/DDBJ databases">
        <title>Hoeflea bacterium WL0058 sp. nov., isolated from the sediment.</title>
        <authorList>
            <person name="Wang L."/>
            <person name="Zhang D."/>
        </authorList>
    </citation>
    <scope>NUCLEOTIDE SEQUENCE</scope>
    <source>
        <strain evidence="2">WL0058</strain>
    </source>
</reference>
<organism evidence="2 3">
    <name type="scientific">Flavimaribacter sediminis</name>
    <dbReference type="NCBI Taxonomy" id="2865987"/>
    <lineage>
        <taxon>Bacteria</taxon>
        <taxon>Pseudomonadati</taxon>
        <taxon>Pseudomonadota</taxon>
        <taxon>Alphaproteobacteria</taxon>
        <taxon>Hyphomicrobiales</taxon>
        <taxon>Rhizobiaceae</taxon>
        <taxon>Flavimaribacter</taxon>
    </lineage>
</organism>
<sequence length="336" mass="37458">MNEDLIQKGAKRPKVSVGYETPDLARDQIRFAVTLPTFRRPEHLHKTLVSLQHQKFQHVFAIVVMENDTEGMQGADVAQRFFEERKTPGLVVLAHERGNCHAYNAGWGTVLDTFPNLQAIAVIDDDELAGPDWLASMEKTMTETDADIVGGPQRPVFSDRSLDRWKAHPVFKPAYETTGAVPILYSSGNVMIARKVLDAMPRPFLDPLFNFIGGGDSDFYSRCRAAGFRFAWCEDAPVFETVPDNRTEPAWLGKRSRREGAISAMLETRRKSGAAGRITSFLKSVALLGVSPFRMARLWRKTGSATMGMHHPNVAIGRFIAVFGSINEQYRTQDGG</sequence>
<evidence type="ECO:0000259" key="1">
    <source>
        <dbReference type="Pfam" id="PF00535"/>
    </source>
</evidence>
<evidence type="ECO:0000313" key="3">
    <source>
        <dbReference type="Proteomes" id="UP001196509"/>
    </source>
</evidence>
<comment type="caution">
    <text evidence="2">The sequence shown here is derived from an EMBL/GenBank/DDBJ whole genome shotgun (WGS) entry which is preliminary data.</text>
</comment>
<dbReference type="Proteomes" id="UP001196509">
    <property type="component" value="Unassembled WGS sequence"/>
</dbReference>
<dbReference type="Pfam" id="PF00535">
    <property type="entry name" value="Glycos_transf_2"/>
    <property type="match status" value="1"/>
</dbReference>
<dbReference type="Gene3D" id="3.90.550.10">
    <property type="entry name" value="Spore Coat Polysaccharide Biosynthesis Protein SpsA, Chain A"/>
    <property type="match status" value="1"/>
</dbReference>
<dbReference type="InterPro" id="IPR029044">
    <property type="entry name" value="Nucleotide-diphossugar_trans"/>
</dbReference>
<protein>
    <submittedName>
        <fullName evidence="2">Glycosyltransferase</fullName>
    </submittedName>
</protein>
<accession>A0AAE3D142</accession>
<feature type="domain" description="Glycosyltransferase 2-like" evidence="1">
    <location>
        <begin position="33"/>
        <end position="176"/>
    </location>
</feature>
<evidence type="ECO:0000313" key="2">
    <source>
        <dbReference type="EMBL" id="MBW8637491.1"/>
    </source>
</evidence>